<evidence type="ECO:0000256" key="1">
    <source>
        <dbReference type="ARBA" id="ARBA00007936"/>
    </source>
</evidence>
<dbReference type="Proteomes" id="UP001652622">
    <property type="component" value="Unplaced"/>
</dbReference>
<comment type="similarity">
    <text evidence="1">Belongs to the heparin-binding growth factors family.</text>
</comment>
<feature type="compositionally biased region" description="Pro residues" evidence="2">
    <location>
        <begin position="83"/>
        <end position="93"/>
    </location>
</feature>
<protein>
    <submittedName>
        <fullName evidence="4">Fibroblast growth factor 23-like</fullName>
    </submittedName>
</protein>
<dbReference type="Pfam" id="PF00167">
    <property type="entry name" value="FGF"/>
    <property type="match status" value="1"/>
</dbReference>
<evidence type="ECO:0000313" key="3">
    <source>
        <dbReference type="Proteomes" id="UP001652622"/>
    </source>
</evidence>
<organism evidence="3 4">
    <name type="scientific">Pantherophis guttatus</name>
    <name type="common">Corn snake</name>
    <name type="synonym">Elaphe guttata</name>
    <dbReference type="NCBI Taxonomy" id="94885"/>
    <lineage>
        <taxon>Eukaryota</taxon>
        <taxon>Metazoa</taxon>
        <taxon>Chordata</taxon>
        <taxon>Craniata</taxon>
        <taxon>Vertebrata</taxon>
        <taxon>Euteleostomi</taxon>
        <taxon>Lepidosauria</taxon>
        <taxon>Squamata</taxon>
        <taxon>Bifurcata</taxon>
        <taxon>Unidentata</taxon>
        <taxon>Episquamata</taxon>
        <taxon>Toxicofera</taxon>
        <taxon>Serpentes</taxon>
        <taxon>Colubroidea</taxon>
        <taxon>Colubridae</taxon>
        <taxon>Colubrinae</taxon>
        <taxon>Pantherophis</taxon>
    </lineage>
</organism>
<dbReference type="Gene3D" id="2.80.10.50">
    <property type="match status" value="1"/>
</dbReference>
<feature type="region of interest" description="Disordered" evidence="2">
    <location>
        <begin position="77"/>
        <end position="106"/>
    </location>
</feature>
<evidence type="ECO:0000313" key="4">
    <source>
        <dbReference type="RefSeq" id="XP_060548676.1"/>
    </source>
</evidence>
<name>A0ABM3ZJX6_PANGU</name>
<dbReference type="InterPro" id="IPR002209">
    <property type="entry name" value="Fibroblast_GF_fam"/>
</dbReference>
<evidence type="ECO:0000256" key="2">
    <source>
        <dbReference type="SAM" id="MobiDB-lite"/>
    </source>
</evidence>
<dbReference type="InterPro" id="IPR008996">
    <property type="entry name" value="IL1/FGF"/>
</dbReference>
<gene>
    <name evidence="4" type="primary">LOC132712147</name>
</gene>
<reference evidence="4" key="1">
    <citation type="submission" date="2025-08" db="UniProtKB">
        <authorList>
            <consortium name="RefSeq"/>
        </authorList>
    </citation>
    <scope>IDENTIFICATION</scope>
    <source>
        <tissue evidence="4">Blood</tissue>
    </source>
</reference>
<keyword evidence="3" id="KW-1185">Reference proteome</keyword>
<dbReference type="SUPFAM" id="SSF50353">
    <property type="entry name" value="Cytokine"/>
    <property type="match status" value="1"/>
</dbReference>
<accession>A0ABM3ZJX6</accession>
<sequence>MSKLSLCMRNNGKLYGSTSLTSDDCVFKHILAETDYDVYESIRYKFLVSLGRVKGVLGPNRNLPRFSQFLTRRNEIPLSQFNTPPPQPQPQPAVPTDNGEDPCGGILDGRIPEEQPLVNGIHPCFLEEDYR</sequence>
<dbReference type="RefSeq" id="XP_060548676.1">
    <property type="nucleotide sequence ID" value="XM_060692693.1"/>
</dbReference>
<dbReference type="GeneID" id="132712147"/>
<dbReference type="PANTHER" id="PTHR11486">
    <property type="entry name" value="FIBROBLAST GROWTH FACTOR"/>
    <property type="match status" value="1"/>
</dbReference>
<proteinExistence type="inferred from homology"/>